<evidence type="ECO:0000313" key="1">
    <source>
        <dbReference type="EMBL" id="MFD2478808.1"/>
    </source>
</evidence>
<dbReference type="RefSeq" id="WP_344268005.1">
    <property type="nucleotide sequence ID" value="NZ_BAAAHV010000005.1"/>
</dbReference>
<accession>A0ABW5HQN5</accession>
<proteinExistence type="predicted"/>
<dbReference type="EMBL" id="JBHUKQ010000001">
    <property type="protein sequence ID" value="MFD2478808.1"/>
    <property type="molecule type" value="Genomic_DNA"/>
</dbReference>
<organism evidence="1 2">
    <name type="scientific">Amycolatopsis albidoflavus</name>
    <dbReference type="NCBI Taxonomy" id="102226"/>
    <lineage>
        <taxon>Bacteria</taxon>
        <taxon>Bacillati</taxon>
        <taxon>Actinomycetota</taxon>
        <taxon>Actinomycetes</taxon>
        <taxon>Pseudonocardiales</taxon>
        <taxon>Pseudonocardiaceae</taxon>
        <taxon>Amycolatopsis</taxon>
    </lineage>
</organism>
<dbReference type="InterPro" id="IPR047880">
    <property type="entry name" value="MafI-like"/>
</dbReference>
<comment type="caution">
    <text evidence="1">The sequence shown here is derived from an EMBL/GenBank/DDBJ whole genome shotgun (WGS) entry which is preliminary data.</text>
</comment>
<gene>
    <name evidence="1" type="ORF">ACFSUT_00875</name>
</gene>
<keyword evidence="2" id="KW-1185">Reference proteome</keyword>
<dbReference type="Proteomes" id="UP001597542">
    <property type="component" value="Unassembled WGS sequence"/>
</dbReference>
<sequence length="99" mass="11041">MTEDRSTLYASWDRTRRHLAAARADISDQPDVDLSIADDFIKHNELGLAFDCLVEIGDDVNVRVAFWRALDEAAREMGLYDEPRSGSAGLCLERLAAAE</sequence>
<dbReference type="NCBIfam" id="NF033691">
    <property type="entry name" value="immunity_MafI"/>
    <property type="match status" value="1"/>
</dbReference>
<evidence type="ECO:0000313" key="2">
    <source>
        <dbReference type="Proteomes" id="UP001597542"/>
    </source>
</evidence>
<reference evidence="2" key="1">
    <citation type="journal article" date="2019" name="Int. J. Syst. Evol. Microbiol.">
        <title>The Global Catalogue of Microorganisms (GCM) 10K type strain sequencing project: providing services to taxonomists for standard genome sequencing and annotation.</title>
        <authorList>
            <consortium name="The Broad Institute Genomics Platform"/>
            <consortium name="The Broad Institute Genome Sequencing Center for Infectious Disease"/>
            <person name="Wu L."/>
            <person name="Ma J."/>
        </authorList>
    </citation>
    <scope>NUCLEOTIDE SEQUENCE [LARGE SCALE GENOMIC DNA]</scope>
    <source>
        <strain evidence="2">CGMCC 4.7638</strain>
    </source>
</reference>
<protein>
    <submittedName>
        <fullName evidence="1">MafI family immunity protein</fullName>
    </submittedName>
</protein>
<name>A0ABW5HQN5_9PSEU</name>